<accession>A0A1E8QAE4</accession>
<dbReference type="OrthoDB" id="9782855at2"/>
<dbReference type="SUPFAM" id="SSF53335">
    <property type="entry name" value="S-adenosyl-L-methionine-dependent methyltransferases"/>
    <property type="match status" value="1"/>
</dbReference>
<evidence type="ECO:0000256" key="1">
    <source>
        <dbReference type="ARBA" id="ARBA00010815"/>
    </source>
</evidence>
<dbReference type="EMBL" id="MCHX01000002">
    <property type="protein sequence ID" value="OFJ55557.1"/>
    <property type="molecule type" value="Genomic_DNA"/>
</dbReference>
<dbReference type="Gene3D" id="3.40.50.150">
    <property type="entry name" value="Vaccinia Virus protein VP39"/>
    <property type="match status" value="1"/>
</dbReference>
<feature type="binding site" evidence="7">
    <location>
        <begin position="92"/>
        <end position="100"/>
    </location>
    <ligand>
        <name>S-adenosyl-L-methionine</name>
        <dbReference type="ChEBI" id="CHEBI:59789"/>
    </ligand>
</feature>
<evidence type="ECO:0000256" key="5">
    <source>
        <dbReference type="ARBA" id="ARBA00023098"/>
    </source>
</evidence>
<reference evidence="9 10" key="1">
    <citation type="submission" date="2016-09" db="EMBL/GenBank/DDBJ databases">
        <title>genome sequence of Mycobacterium sp. 739 SCH.</title>
        <authorList>
            <person name="Greninger A.L."/>
            <person name="Qin X."/>
            <person name="Jerome K."/>
            <person name="Vora S."/>
            <person name="Quinn K."/>
        </authorList>
    </citation>
    <scope>NUCLEOTIDE SEQUENCE [LARGE SCALE GENOMIC DNA]</scope>
    <source>
        <strain evidence="9 10">SCH</strain>
    </source>
</reference>
<feature type="compositionally biased region" description="Polar residues" evidence="8">
    <location>
        <begin position="1"/>
        <end position="10"/>
    </location>
</feature>
<keyword evidence="3 9" id="KW-0808">Transferase</keyword>
<dbReference type="FunFam" id="3.40.50.150:FF:000115">
    <property type="entry name" value="Cyclopropane mycolic acid synthase 1"/>
    <property type="match status" value="1"/>
</dbReference>
<dbReference type="Pfam" id="PF02353">
    <property type="entry name" value="CMAS"/>
    <property type="match status" value="1"/>
</dbReference>
<feature type="binding site" evidence="7">
    <location>
        <begin position="118"/>
        <end position="123"/>
    </location>
    <ligand>
        <name>S-adenosyl-L-methionine</name>
        <dbReference type="ChEBI" id="CHEBI:59789"/>
    </ligand>
</feature>
<keyword evidence="2 9" id="KW-0489">Methyltransferase</keyword>
<dbReference type="InterPro" id="IPR003333">
    <property type="entry name" value="CMAS"/>
</dbReference>
<evidence type="ECO:0000256" key="3">
    <source>
        <dbReference type="ARBA" id="ARBA00022679"/>
    </source>
</evidence>
<dbReference type="GO" id="GO:0008610">
    <property type="term" value="P:lipid biosynthetic process"/>
    <property type="evidence" value="ECO:0007669"/>
    <property type="project" value="InterPro"/>
</dbReference>
<dbReference type="AlphaFoldDB" id="A0A1E8QAE4"/>
<dbReference type="CDD" id="cd02440">
    <property type="entry name" value="AdoMet_MTases"/>
    <property type="match status" value="1"/>
</dbReference>
<proteinExistence type="inferred from homology"/>
<evidence type="ECO:0000256" key="7">
    <source>
        <dbReference type="PIRSR" id="PIRSR003085-2"/>
    </source>
</evidence>
<feature type="binding site" evidence="7">
    <location>
        <begin position="148"/>
        <end position="149"/>
    </location>
    <ligand>
        <name>S-adenosyl-L-methionine</name>
        <dbReference type="ChEBI" id="CHEBI:59789"/>
    </ligand>
</feature>
<dbReference type="InterPro" id="IPR047672">
    <property type="entry name" value="CMAS_actinobact"/>
</dbReference>
<dbReference type="GO" id="GO:0008168">
    <property type="term" value="F:methyltransferase activity"/>
    <property type="evidence" value="ECO:0007669"/>
    <property type="project" value="UniProtKB-KW"/>
</dbReference>
<dbReference type="InterPro" id="IPR029063">
    <property type="entry name" value="SAM-dependent_MTases_sf"/>
</dbReference>
<sequence>MTSSSGTQDSTKTEKAESAWLSKSASQTRGSDKKEVQFHYDISNEFFRLWQDPSQTYSCAYFEKDDYTLEQAQLAKVDLSLGKLGLQPGMTLLDIGCGWGSTIQRAVEKYDVNVIGLTLSENQKRHIEENRFANIKSDRKMEVRLQPWEEFEGKVDRIVSIGAFEHFGFNKYDDYFKKTFSWMPDDGVMMLHTIIIPEDEEIKAKGLPLTMSRVRFIKFIMDEIYPGGRLPLGSMVKEHAVKAGYTVTREQHLQPHYVKTLDTWAANLEAKKDEAIAITNEEIYERFHKYLAGCADLFREGYTDVCQYTCEKAPA</sequence>
<evidence type="ECO:0000256" key="2">
    <source>
        <dbReference type="ARBA" id="ARBA00022603"/>
    </source>
</evidence>
<dbReference type="InterPro" id="IPR050723">
    <property type="entry name" value="CFA/CMAS"/>
</dbReference>
<evidence type="ECO:0000313" key="9">
    <source>
        <dbReference type="EMBL" id="OFJ55557.1"/>
    </source>
</evidence>
<organism evidence="9 10">
    <name type="scientific">Mycolicibacterium grossiae</name>
    <dbReference type="NCBI Taxonomy" id="1552759"/>
    <lineage>
        <taxon>Bacteria</taxon>
        <taxon>Bacillati</taxon>
        <taxon>Actinomycetota</taxon>
        <taxon>Actinomycetes</taxon>
        <taxon>Mycobacteriales</taxon>
        <taxon>Mycobacteriaceae</taxon>
        <taxon>Mycolicibacterium</taxon>
    </lineage>
</organism>
<dbReference type="GO" id="GO:0032259">
    <property type="term" value="P:methylation"/>
    <property type="evidence" value="ECO:0007669"/>
    <property type="project" value="UniProtKB-KW"/>
</dbReference>
<feature type="active site" evidence="6">
    <location>
        <position position="294"/>
    </location>
</feature>
<keyword evidence="10" id="KW-1185">Reference proteome</keyword>
<feature type="binding site" evidence="7">
    <location>
        <begin position="57"/>
        <end position="58"/>
    </location>
    <ligand>
        <name>S-adenosyl-L-methionine</name>
        <dbReference type="ChEBI" id="CHEBI:59789"/>
    </ligand>
</feature>
<evidence type="ECO:0000256" key="8">
    <source>
        <dbReference type="SAM" id="MobiDB-lite"/>
    </source>
</evidence>
<keyword evidence="5" id="KW-0443">Lipid metabolism</keyword>
<dbReference type="PANTHER" id="PTHR43667:SF1">
    <property type="entry name" value="CYCLOPROPANE-FATTY-ACYL-PHOSPHOLIPID SYNTHASE"/>
    <property type="match status" value="1"/>
</dbReference>
<dbReference type="PANTHER" id="PTHR43667">
    <property type="entry name" value="CYCLOPROPANE-FATTY-ACYL-PHOSPHOLIPID SYNTHASE"/>
    <property type="match status" value="1"/>
</dbReference>
<name>A0A1E8QAE4_9MYCO</name>
<keyword evidence="4" id="KW-0949">S-adenosyl-L-methionine</keyword>
<feature type="region of interest" description="Disordered" evidence="8">
    <location>
        <begin position="1"/>
        <end position="30"/>
    </location>
</feature>
<dbReference type="RefSeq" id="WP_070351296.1">
    <property type="nucleotide sequence ID" value="NZ_CP043474.1"/>
</dbReference>
<gene>
    <name evidence="9" type="ORF">BEL07_01230</name>
</gene>
<protein>
    <submittedName>
        <fullName evidence="9">SAM-dependent methyltransferase</fullName>
    </submittedName>
</protein>
<evidence type="ECO:0000313" key="10">
    <source>
        <dbReference type="Proteomes" id="UP000178953"/>
    </source>
</evidence>
<dbReference type="Proteomes" id="UP000178953">
    <property type="component" value="Unassembled WGS sequence"/>
</dbReference>
<comment type="caution">
    <text evidence="9">The sequence shown here is derived from an EMBL/GenBank/DDBJ whole genome shotgun (WGS) entry which is preliminary data.</text>
</comment>
<dbReference type="PIRSF" id="PIRSF003085">
    <property type="entry name" value="CMAS"/>
    <property type="match status" value="1"/>
</dbReference>
<evidence type="ECO:0000256" key="4">
    <source>
        <dbReference type="ARBA" id="ARBA00022691"/>
    </source>
</evidence>
<dbReference type="NCBIfam" id="NF040660">
    <property type="entry name" value="mycolic_MTase"/>
    <property type="match status" value="1"/>
</dbReference>
<evidence type="ECO:0000256" key="6">
    <source>
        <dbReference type="PIRSR" id="PIRSR003085-1"/>
    </source>
</evidence>
<comment type="similarity">
    <text evidence="1">Belongs to the CFA/CMAS family.</text>
</comment>